<accession>A0ABV6J670</accession>
<dbReference type="Gene3D" id="1.10.10.10">
    <property type="entry name" value="Winged helix-like DNA-binding domain superfamily/Winged helix DNA-binding domain"/>
    <property type="match status" value="1"/>
</dbReference>
<dbReference type="PANTHER" id="PTHR33169">
    <property type="entry name" value="PADR-FAMILY TRANSCRIPTIONAL REGULATOR"/>
    <property type="match status" value="1"/>
</dbReference>
<dbReference type="SUPFAM" id="SSF46785">
    <property type="entry name" value="Winged helix' DNA-binding domain"/>
    <property type="match status" value="1"/>
</dbReference>
<dbReference type="Proteomes" id="UP001589818">
    <property type="component" value="Unassembled WGS sequence"/>
</dbReference>
<name>A0ABV6J670_9BACL</name>
<gene>
    <name evidence="2" type="ORF">ACFFJ8_08250</name>
</gene>
<dbReference type="PANTHER" id="PTHR33169:SF14">
    <property type="entry name" value="TRANSCRIPTIONAL REGULATOR RV3488"/>
    <property type="match status" value="1"/>
</dbReference>
<organism evidence="2 3">
    <name type="scientific">Paenibacillus mendelii</name>
    <dbReference type="NCBI Taxonomy" id="206163"/>
    <lineage>
        <taxon>Bacteria</taxon>
        <taxon>Bacillati</taxon>
        <taxon>Bacillota</taxon>
        <taxon>Bacilli</taxon>
        <taxon>Bacillales</taxon>
        <taxon>Paenibacillaceae</taxon>
        <taxon>Paenibacillus</taxon>
    </lineage>
</organism>
<comment type="caution">
    <text evidence="2">The sequence shown here is derived from an EMBL/GenBank/DDBJ whole genome shotgun (WGS) entry which is preliminary data.</text>
</comment>
<keyword evidence="3" id="KW-1185">Reference proteome</keyword>
<reference evidence="2 3" key="1">
    <citation type="submission" date="2024-09" db="EMBL/GenBank/DDBJ databases">
        <authorList>
            <person name="Sun Q."/>
            <person name="Mori K."/>
        </authorList>
    </citation>
    <scope>NUCLEOTIDE SEQUENCE [LARGE SCALE GENOMIC DNA]</scope>
    <source>
        <strain evidence="2 3">CCM 4839</strain>
    </source>
</reference>
<proteinExistence type="predicted"/>
<dbReference type="Pfam" id="PF03551">
    <property type="entry name" value="PadR"/>
    <property type="match status" value="1"/>
</dbReference>
<evidence type="ECO:0000313" key="3">
    <source>
        <dbReference type="Proteomes" id="UP001589818"/>
    </source>
</evidence>
<dbReference type="InterPro" id="IPR036388">
    <property type="entry name" value="WH-like_DNA-bd_sf"/>
</dbReference>
<dbReference type="InterPro" id="IPR036390">
    <property type="entry name" value="WH_DNA-bd_sf"/>
</dbReference>
<dbReference type="EMBL" id="JBHLVF010000010">
    <property type="protein sequence ID" value="MFC0391365.1"/>
    <property type="molecule type" value="Genomic_DNA"/>
</dbReference>
<dbReference type="InterPro" id="IPR052509">
    <property type="entry name" value="Metal_resp_DNA-bind_regulator"/>
</dbReference>
<dbReference type="RefSeq" id="WP_309145327.1">
    <property type="nucleotide sequence ID" value="NZ_JANHOF010000004.1"/>
</dbReference>
<protein>
    <submittedName>
        <fullName evidence="2">PadR family transcriptional regulator</fullName>
    </submittedName>
</protein>
<sequence>MFDIEKLKGYIDPILLSLLDQGPSYGYEMERRARERTTGSFELKEATLYLSLKRLEQKKWVESWSSEESGGGKRKYYELTALGRQELADKKREWMEVRNVLDAFLKEDGSE</sequence>
<evidence type="ECO:0000313" key="2">
    <source>
        <dbReference type="EMBL" id="MFC0391365.1"/>
    </source>
</evidence>
<dbReference type="InterPro" id="IPR005149">
    <property type="entry name" value="Tscrpt_reg_PadR_N"/>
</dbReference>
<feature type="domain" description="Transcription regulator PadR N-terminal" evidence="1">
    <location>
        <begin position="15"/>
        <end position="88"/>
    </location>
</feature>
<evidence type="ECO:0000259" key="1">
    <source>
        <dbReference type="Pfam" id="PF03551"/>
    </source>
</evidence>